<dbReference type="OrthoDB" id="436496at2759"/>
<feature type="domain" description="Globin" evidence="17">
    <location>
        <begin position="43"/>
        <end position="180"/>
    </location>
</feature>
<keyword evidence="13" id="KW-0520">NAD</keyword>
<dbReference type="EMBL" id="KZ559576">
    <property type="protein sequence ID" value="PLN78436.1"/>
    <property type="molecule type" value="Genomic_DNA"/>
</dbReference>
<evidence type="ECO:0000256" key="1">
    <source>
        <dbReference type="ARBA" id="ARBA00001970"/>
    </source>
</evidence>
<evidence type="ECO:0000259" key="17">
    <source>
        <dbReference type="PROSITE" id="PS01033"/>
    </source>
</evidence>
<dbReference type="Pfam" id="PF00042">
    <property type="entry name" value="Globin"/>
    <property type="match status" value="1"/>
</dbReference>
<dbReference type="Gene3D" id="3.40.50.80">
    <property type="entry name" value="Nucleotide-binding domain of ferredoxin-NADP reductase (FNR) module"/>
    <property type="match status" value="1"/>
</dbReference>
<dbReference type="NCBIfam" id="NF009805">
    <property type="entry name" value="PRK13289.1"/>
    <property type="match status" value="1"/>
</dbReference>
<dbReference type="Pfam" id="PF00175">
    <property type="entry name" value="NAD_binding_1"/>
    <property type="match status" value="1"/>
</dbReference>
<evidence type="ECO:0000313" key="20">
    <source>
        <dbReference type="Proteomes" id="UP000235023"/>
    </source>
</evidence>
<dbReference type="InterPro" id="IPR017927">
    <property type="entry name" value="FAD-bd_FR_type"/>
</dbReference>
<keyword evidence="9" id="KW-0274">FAD</keyword>
<dbReference type="Pfam" id="PF00970">
    <property type="entry name" value="FAD_binding_6"/>
    <property type="match status" value="1"/>
</dbReference>
<comment type="catalytic activity">
    <reaction evidence="15">
        <text>2 nitric oxide + NADPH + 2 O2 = 2 nitrate + NADP(+) + H(+)</text>
        <dbReference type="Rhea" id="RHEA:19465"/>
        <dbReference type="ChEBI" id="CHEBI:15378"/>
        <dbReference type="ChEBI" id="CHEBI:15379"/>
        <dbReference type="ChEBI" id="CHEBI:16480"/>
        <dbReference type="ChEBI" id="CHEBI:17632"/>
        <dbReference type="ChEBI" id="CHEBI:57783"/>
        <dbReference type="ChEBI" id="CHEBI:58349"/>
        <dbReference type="EC" id="1.14.12.17"/>
    </reaction>
</comment>
<proteinExistence type="inferred from homology"/>
<dbReference type="InterPro" id="IPR039261">
    <property type="entry name" value="FNR_nucleotide-bd"/>
</dbReference>
<dbReference type="Proteomes" id="UP000235023">
    <property type="component" value="Unassembled WGS sequence"/>
</dbReference>
<evidence type="ECO:0000256" key="5">
    <source>
        <dbReference type="ARBA" id="ARBA00022575"/>
    </source>
</evidence>
<evidence type="ECO:0000259" key="18">
    <source>
        <dbReference type="PROSITE" id="PS51384"/>
    </source>
</evidence>
<comment type="function">
    <text evidence="16">In the presence of oxygen and NADH, it has NADH oxidase activity, which leads to the generation of superoxide and H(2)O(2). Under anaerobic conditions, it also exhibits nitric oxide reductase and FAD reductase activities. However, all these reactions are much lower than NOD activity.</text>
</comment>
<dbReference type="GO" id="GO:0046872">
    <property type="term" value="F:metal ion binding"/>
    <property type="evidence" value="ECO:0007669"/>
    <property type="project" value="UniProtKB-KW"/>
</dbReference>
<keyword evidence="5" id="KW-0216">Detoxification</keyword>
<dbReference type="GO" id="GO:0071500">
    <property type="term" value="P:cellular response to nitrosative stress"/>
    <property type="evidence" value="ECO:0007669"/>
    <property type="project" value="TreeGrafter"/>
</dbReference>
<dbReference type="CDD" id="cd08922">
    <property type="entry name" value="FHb-globin"/>
    <property type="match status" value="1"/>
</dbReference>
<evidence type="ECO:0000256" key="13">
    <source>
        <dbReference type="ARBA" id="ARBA00023027"/>
    </source>
</evidence>
<dbReference type="GO" id="GO:0008941">
    <property type="term" value="F:nitric oxide dioxygenase NAD(P)H activity"/>
    <property type="evidence" value="ECO:0007669"/>
    <property type="project" value="UniProtKB-EC"/>
</dbReference>
<dbReference type="CDD" id="cd06184">
    <property type="entry name" value="flavohem_like_fad_nad_binding"/>
    <property type="match status" value="1"/>
</dbReference>
<keyword evidence="11" id="KW-0560">Oxidoreductase</keyword>
<comment type="cofactor">
    <cofactor evidence="2">
        <name>FAD</name>
        <dbReference type="ChEBI" id="CHEBI:57692"/>
    </cofactor>
</comment>
<reference evidence="20" key="1">
    <citation type="submission" date="2017-12" db="EMBL/GenBank/DDBJ databases">
        <authorList>
            <consortium name="DOE Joint Genome Institute"/>
            <person name="Mondo S.J."/>
            <person name="Kjaerbolling I."/>
            <person name="Vesth T.C."/>
            <person name="Frisvad J.C."/>
            <person name="Nybo J.L."/>
            <person name="Theobald S."/>
            <person name="Kuo A."/>
            <person name="Bowyer P."/>
            <person name="Matsuda Y."/>
            <person name="Lyhne E.K."/>
            <person name="Kogle M.E."/>
            <person name="Clum A."/>
            <person name="Lipzen A."/>
            <person name="Salamov A."/>
            <person name="Ngan C.Y."/>
            <person name="Daum C."/>
            <person name="Chiniquy J."/>
            <person name="Barry K."/>
            <person name="LaButti K."/>
            <person name="Haridas S."/>
            <person name="Simmons B.A."/>
            <person name="Magnuson J.K."/>
            <person name="Mortensen U.H."/>
            <person name="Larsen T.O."/>
            <person name="Grigoriev I.V."/>
            <person name="Baker S.E."/>
            <person name="Andersen M.R."/>
            <person name="Nordberg H.P."/>
            <person name="Cantor M.N."/>
            <person name="Hua S.X."/>
        </authorList>
    </citation>
    <scope>NUCLEOTIDE SEQUENCE [LARGE SCALE GENOMIC DNA]</scope>
    <source>
        <strain evidence="20">IBT 19404</strain>
    </source>
</reference>
<dbReference type="Gene3D" id="1.10.490.10">
    <property type="entry name" value="Globins"/>
    <property type="match status" value="1"/>
</dbReference>
<evidence type="ECO:0000256" key="15">
    <source>
        <dbReference type="ARBA" id="ARBA00049433"/>
    </source>
</evidence>
<feature type="domain" description="FAD-binding FR-type" evidence="18">
    <location>
        <begin position="190"/>
        <end position="301"/>
    </location>
</feature>
<dbReference type="PROSITE" id="PS01033">
    <property type="entry name" value="GLOBIN"/>
    <property type="match status" value="1"/>
</dbReference>
<dbReference type="GO" id="GO:0071949">
    <property type="term" value="F:FAD binding"/>
    <property type="evidence" value="ECO:0007669"/>
    <property type="project" value="TreeGrafter"/>
</dbReference>
<dbReference type="SUPFAM" id="SSF46458">
    <property type="entry name" value="Globin-like"/>
    <property type="match status" value="1"/>
</dbReference>
<keyword evidence="8" id="KW-0479">Metal-binding</keyword>
<keyword evidence="10" id="KW-0521">NADP</keyword>
<dbReference type="SUPFAM" id="SSF52343">
    <property type="entry name" value="Ferredoxin reductase-like, C-terminal NADP-linked domain"/>
    <property type="match status" value="1"/>
</dbReference>
<dbReference type="InterPro" id="IPR009050">
    <property type="entry name" value="Globin-like_sf"/>
</dbReference>
<dbReference type="GO" id="GO:0020037">
    <property type="term" value="F:heme binding"/>
    <property type="evidence" value="ECO:0007669"/>
    <property type="project" value="InterPro"/>
</dbReference>
<dbReference type="PANTHER" id="PTHR43396:SF3">
    <property type="entry name" value="FLAVOHEMOPROTEIN"/>
    <property type="match status" value="1"/>
</dbReference>
<dbReference type="Gene3D" id="2.40.30.10">
    <property type="entry name" value="Translation factors"/>
    <property type="match status" value="1"/>
</dbReference>
<evidence type="ECO:0000256" key="7">
    <source>
        <dbReference type="ARBA" id="ARBA00022630"/>
    </source>
</evidence>
<evidence type="ECO:0000256" key="10">
    <source>
        <dbReference type="ARBA" id="ARBA00022857"/>
    </source>
</evidence>
<evidence type="ECO:0000256" key="6">
    <source>
        <dbReference type="ARBA" id="ARBA00022617"/>
    </source>
</evidence>
<evidence type="ECO:0000256" key="4">
    <source>
        <dbReference type="ARBA" id="ARBA00012229"/>
    </source>
</evidence>
<dbReference type="GO" id="GO:0019825">
    <property type="term" value="F:oxygen binding"/>
    <property type="evidence" value="ECO:0007669"/>
    <property type="project" value="InterPro"/>
</dbReference>
<dbReference type="FunFam" id="2.40.30.10:FF:000034">
    <property type="entry name" value="Flavohemoprotein"/>
    <property type="match status" value="1"/>
</dbReference>
<protein>
    <recommendedName>
        <fullName evidence="4">nitric oxide dioxygenase</fullName>
        <ecNumber evidence="4">1.14.12.17</ecNumber>
    </recommendedName>
</protein>
<evidence type="ECO:0000256" key="11">
    <source>
        <dbReference type="ARBA" id="ARBA00023002"/>
    </source>
</evidence>
<dbReference type="PROSITE" id="PS51384">
    <property type="entry name" value="FAD_FR"/>
    <property type="match status" value="1"/>
</dbReference>
<comment type="similarity">
    <text evidence="3">In the C-terminal section; belongs to the flavoprotein pyridine nucleotide cytochrome reductase family.</text>
</comment>
<dbReference type="InterPro" id="IPR001433">
    <property type="entry name" value="OxRdtase_FAD/NAD-bd"/>
</dbReference>
<evidence type="ECO:0000256" key="8">
    <source>
        <dbReference type="ARBA" id="ARBA00022723"/>
    </source>
</evidence>
<name>A0A2J5HML9_9EURO</name>
<dbReference type="AlphaFoldDB" id="A0A2J5HML9"/>
<keyword evidence="7" id="KW-0285">Flavoprotein</keyword>
<dbReference type="InterPro" id="IPR012292">
    <property type="entry name" value="Globin/Proto"/>
</dbReference>
<keyword evidence="6" id="KW-0349">Heme</keyword>
<evidence type="ECO:0000256" key="14">
    <source>
        <dbReference type="ARBA" id="ARBA00048649"/>
    </source>
</evidence>
<dbReference type="InterPro" id="IPR017938">
    <property type="entry name" value="Riboflavin_synthase-like_b-brl"/>
</dbReference>
<keyword evidence="20" id="KW-1185">Reference proteome</keyword>
<dbReference type="FunFam" id="1.10.490.10:FF:000003">
    <property type="entry name" value="Flavohemoprotein"/>
    <property type="match status" value="1"/>
</dbReference>
<evidence type="ECO:0000256" key="16">
    <source>
        <dbReference type="ARBA" id="ARBA00056398"/>
    </source>
</evidence>
<evidence type="ECO:0000256" key="3">
    <source>
        <dbReference type="ARBA" id="ARBA00006401"/>
    </source>
</evidence>
<comment type="catalytic activity">
    <reaction evidence="14">
        <text>2 nitric oxide + NADH + 2 O2 = 2 nitrate + NAD(+) + H(+)</text>
        <dbReference type="Rhea" id="RHEA:19469"/>
        <dbReference type="ChEBI" id="CHEBI:15378"/>
        <dbReference type="ChEBI" id="CHEBI:15379"/>
        <dbReference type="ChEBI" id="CHEBI:16480"/>
        <dbReference type="ChEBI" id="CHEBI:17632"/>
        <dbReference type="ChEBI" id="CHEBI:57540"/>
        <dbReference type="ChEBI" id="CHEBI:57945"/>
        <dbReference type="EC" id="1.14.12.17"/>
    </reaction>
</comment>
<evidence type="ECO:0000256" key="2">
    <source>
        <dbReference type="ARBA" id="ARBA00001974"/>
    </source>
</evidence>
<keyword evidence="12" id="KW-0408">Iron</keyword>
<gene>
    <name evidence="19" type="ORF">BDW42DRAFT_143255</name>
</gene>
<organism evidence="19 20">
    <name type="scientific">Aspergillus taichungensis</name>
    <dbReference type="NCBI Taxonomy" id="482145"/>
    <lineage>
        <taxon>Eukaryota</taxon>
        <taxon>Fungi</taxon>
        <taxon>Dikarya</taxon>
        <taxon>Ascomycota</taxon>
        <taxon>Pezizomycotina</taxon>
        <taxon>Eurotiomycetes</taxon>
        <taxon>Eurotiomycetidae</taxon>
        <taxon>Eurotiales</taxon>
        <taxon>Aspergillaceae</taxon>
        <taxon>Aspergillus</taxon>
        <taxon>Aspergillus subgen. Circumdati</taxon>
    </lineage>
</organism>
<evidence type="ECO:0000256" key="9">
    <source>
        <dbReference type="ARBA" id="ARBA00022827"/>
    </source>
</evidence>
<dbReference type="InterPro" id="IPR000971">
    <property type="entry name" value="Globin"/>
</dbReference>
<dbReference type="FunFam" id="3.40.50.80:FF:000010">
    <property type="entry name" value="Flavohemoprotein"/>
    <property type="match status" value="1"/>
</dbReference>
<comment type="cofactor">
    <cofactor evidence="1">
        <name>heme b</name>
        <dbReference type="ChEBI" id="CHEBI:60344"/>
    </cofactor>
</comment>
<evidence type="ECO:0000313" key="19">
    <source>
        <dbReference type="EMBL" id="PLN78436.1"/>
    </source>
</evidence>
<dbReference type="InterPro" id="IPR008333">
    <property type="entry name" value="Cbr1-like_FAD-bd_dom"/>
</dbReference>
<dbReference type="PANTHER" id="PTHR43396">
    <property type="entry name" value="FLAVOHEMOPROTEIN"/>
    <property type="match status" value="1"/>
</dbReference>
<dbReference type="EC" id="1.14.12.17" evidence="4"/>
<sequence>MNRSVTIAAQVVITSALGYYLYKAISARRQLNAKSAQSAVTAPLTPEQIALIKATVPVLEQHGVTITTVFYRNMLAAHPELNDVFNAANQANGHQQRALAGALLAYASHIDNLAVLGPAVELICNKHASLYIQPRDYEIVGKYLLEAMGEVLGDALTDDLRNAWATAYWALANLMIDREAALYRAAHGWTDWRDFVVARKEPESDEITSFYLRPADNQPLPPFSPGQYISVRVNVPDLNTLQPRQYSLSDQPQPDYYRISVKRESGRQPQNPGYVSNVLHDRIQAGDTVQVSHPFGDFFLAAQDSTTPATSKPTTTTTPVVLISAGVGLTPLMSMLNSTISTTRPIHFIHGSRSSSARAFHAHLQAQAAAAPHLKVTLFTSQPAALDKQGTDYHFAGRVDLDKLDADKDLFLNDPRAEYYICGPEGFMTDVAAALAKRQVGAERIKMELFGTGGVN</sequence>
<evidence type="ECO:0000256" key="12">
    <source>
        <dbReference type="ARBA" id="ARBA00023004"/>
    </source>
</evidence>
<dbReference type="GO" id="GO:0009636">
    <property type="term" value="P:response to toxic substance"/>
    <property type="evidence" value="ECO:0007669"/>
    <property type="project" value="UniProtKB-KW"/>
</dbReference>
<accession>A0A2J5HML9</accession>
<dbReference type="GO" id="GO:0046210">
    <property type="term" value="P:nitric oxide catabolic process"/>
    <property type="evidence" value="ECO:0007669"/>
    <property type="project" value="TreeGrafter"/>
</dbReference>
<dbReference type="SUPFAM" id="SSF63380">
    <property type="entry name" value="Riboflavin synthase domain-like"/>
    <property type="match status" value="1"/>
</dbReference>